<dbReference type="InterPro" id="IPR001650">
    <property type="entry name" value="Helicase_C-like"/>
</dbReference>
<feature type="region of interest" description="Disordered" evidence="5">
    <location>
        <begin position="1067"/>
        <end position="1386"/>
    </location>
</feature>
<dbReference type="PROSITE" id="PS51192">
    <property type="entry name" value="HELICASE_ATP_BIND_1"/>
    <property type="match status" value="1"/>
</dbReference>
<evidence type="ECO:0000256" key="2">
    <source>
        <dbReference type="ARBA" id="ARBA00022801"/>
    </source>
</evidence>
<feature type="region of interest" description="Disordered" evidence="5">
    <location>
        <begin position="729"/>
        <end position="749"/>
    </location>
</feature>
<protein>
    <submittedName>
        <fullName evidence="8">P-loop containing nucleoside triphosphate hydrolase protein</fullName>
    </submittedName>
</protein>
<feature type="coiled-coil region" evidence="4">
    <location>
        <begin position="214"/>
        <end position="241"/>
    </location>
</feature>
<dbReference type="Gene3D" id="3.40.50.10810">
    <property type="entry name" value="Tandem AAA-ATPase domain"/>
    <property type="match status" value="1"/>
</dbReference>
<keyword evidence="2 8" id="KW-0378">Hydrolase</keyword>
<name>A0AAD6SZP1_9AGAR</name>
<dbReference type="GO" id="GO:0008094">
    <property type="term" value="F:ATP-dependent activity, acting on DNA"/>
    <property type="evidence" value="ECO:0007669"/>
    <property type="project" value="TreeGrafter"/>
</dbReference>
<evidence type="ECO:0000259" key="7">
    <source>
        <dbReference type="PROSITE" id="PS51194"/>
    </source>
</evidence>
<keyword evidence="3" id="KW-0067">ATP-binding</keyword>
<feature type="compositionally biased region" description="Low complexity" evidence="5">
    <location>
        <begin position="516"/>
        <end position="531"/>
    </location>
</feature>
<dbReference type="Gene3D" id="3.40.50.300">
    <property type="entry name" value="P-loop containing nucleotide triphosphate hydrolases"/>
    <property type="match status" value="1"/>
</dbReference>
<evidence type="ECO:0000256" key="3">
    <source>
        <dbReference type="ARBA" id="ARBA00022840"/>
    </source>
</evidence>
<dbReference type="EMBL" id="JARJCM010000040">
    <property type="protein sequence ID" value="KAJ7036991.1"/>
    <property type="molecule type" value="Genomic_DNA"/>
</dbReference>
<reference evidence="8" key="1">
    <citation type="submission" date="2023-03" db="EMBL/GenBank/DDBJ databases">
        <title>Massive genome expansion in bonnet fungi (Mycena s.s.) driven by repeated elements and novel gene families across ecological guilds.</title>
        <authorList>
            <consortium name="Lawrence Berkeley National Laboratory"/>
            <person name="Harder C.B."/>
            <person name="Miyauchi S."/>
            <person name="Viragh M."/>
            <person name="Kuo A."/>
            <person name="Thoen E."/>
            <person name="Andreopoulos B."/>
            <person name="Lu D."/>
            <person name="Skrede I."/>
            <person name="Drula E."/>
            <person name="Henrissat B."/>
            <person name="Morin E."/>
            <person name="Kohler A."/>
            <person name="Barry K."/>
            <person name="LaButti K."/>
            <person name="Morin E."/>
            <person name="Salamov A."/>
            <person name="Lipzen A."/>
            <person name="Mereny Z."/>
            <person name="Hegedus B."/>
            <person name="Baldrian P."/>
            <person name="Stursova M."/>
            <person name="Weitz H."/>
            <person name="Taylor A."/>
            <person name="Grigoriev I.V."/>
            <person name="Nagy L.G."/>
            <person name="Martin F."/>
            <person name="Kauserud H."/>
        </authorList>
    </citation>
    <scope>NUCLEOTIDE SEQUENCE</scope>
    <source>
        <strain evidence="8">CBHHK200</strain>
    </source>
</reference>
<dbReference type="InterPro" id="IPR050628">
    <property type="entry name" value="SNF2_RAD54_helicase_TF"/>
</dbReference>
<evidence type="ECO:0000256" key="1">
    <source>
        <dbReference type="ARBA" id="ARBA00022741"/>
    </source>
</evidence>
<dbReference type="InterPro" id="IPR014001">
    <property type="entry name" value="Helicase_ATP-bd"/>
</dbReference>
<organism evidence="8 9">
    <name type="scientific">Mycena alexandri</name>
    <dbReference type="NCBI Taxonomy" id="1745969"/>
    <lineage>
        <taxon>Eukaryota</taxon>
        <taxon>Fungi</taxon>
        <taxon>Dikarya</taxon>
        <taxon>Basidiomycota</taxon>
        <taxon>Agaricomycotina</taxon>
        <taxon>Agaricomycetes</taxon>
        <taxon>Agaricomycetidae</taxon>
        <taxon>Agaricales</taxon>
        <taxon>Marasmiineae</taxon>
        <taxon>Mycenaceae</taxon>
        <taxon>Mycena</taxon>
    </lineage>
</organism>
<keyword evidence="9" id="KW-1185">Reference proteome</keyword>
<feature type="region of interest" description="Disordered" evidence="5">
    <location>
        <begin position="516"/>
        <end position="536"/>
    </location>
</feature>
<dbReference type="Proteomes" id="UP001218188">
    <property type="component" value="Unassembled WGS sequence"/>
</dbReference>
<dbReference type="InterPro" id="IPR000330">
    <property type="entry name" value="SNF2_N"/>
</dbReference>
<dbReference type="GO" id="GO:0016787">
    <property type="term" value="F:hydrolase activity"/>
    <property type="evidence" value="ECO:0007669"/>
    <property type="project" value="UniProtKB-KW"/>
</dbReference>
<sequence>MAHPSARSEARSQRLSYIFFLFFSLANEKLWPPDAEGRTHTPRFRAAANSGGIPQFWASETAPPEFAEVWGADWHAVREAWLSNPDFLKSAGHAEISGFDWTASDALKRVRAADEAADWARILDPLVGLSDFTPITLIHVFQLEGELTKLGRTVRNVWESPDFSADRNGGIPKVDAWDSVANTVHAAVYFCGAPPMVFPRCIRMFWAYWLGRQIDRESHRFKRASQKIAKLQDQLANLGIDPVACTKIVRITPATVRVAVHLLGEYVSELDRHKLTDADRKSLDTEVPPNQFHLWYRELNTTTQAHEFYGRALGWVTAQFAPEIPATVVRDPACQAAFCRGQTLVRGFAELRDGPRPMSSDQAAFEEDLRNLVDPWVTGDSPRSAHALLQVFDSAGDGDHWGPETEIGMRRFGSSSRAEVEAFLGLPPNGLPKGLRSKIDAGEEGMRPLQLQDHQLVAAAEIIASLEGTCSSADGSAIRKRESCLVADEVGLGKSLTTVGLVTLLADLYEWTTREATAGETSESTESNTNGLAPRTTLRDVANGPHLIVCPASLLGQWEAELQRFVDPAHMTISVIHSEAAKWRKEIKRARGGPGPLVRRIWLTTSTVITRMARTAVLEANTTPVLGRQSLLFGVAYATVTFDEGHLLRTGAEQFRAALALAHPAWLTLVLTATPYVEGPADLLNLARLLRLPALGQYQEDQLADQIQSITRARARLRSSQRLAALDFMGASTTQPDPKRADSLDPAQELRQRTAGVVTTIQGILHERTIRRTKNSRDCSGELITRALPKFTQIHLCFDVTRSEEENAALFEDVVDEDTPSGTREEAAGIETHGAFYSRSRAFLALPCGDTGAPLRYDTAPQPTSKLSVLTELIKLILRDGPEKAIPSRYHGTVDSIVDAEDLGLPKVHLPGYKITPLRTGEAREAIQIIVYTVLAQFHSAMAEYLESCGIRAVYINGYISASDRDATITRFKSDPSLTVLLISGVGSTGLNLTNARVGIPWSAVSTRQVAGRIDRHGQTRPTYAIQMVASNTVEVLLATIALGKAEMAARFLDPANLTRYRHAFSKAASEPDDEEDDLTESPVPEVAASRKRKLMQTAHPRKKVKKSKGGQLCPPPKSDDDGEETAGPPPPPTKDGSEDMDIDRPSASPPPEPPTSAALQPPAEEPTDIEPNPDGSGNNIHSPSASPPPNFEDPVVVNSVQVEATPPPVEWESMDIDSPTPTPPAEEPTGIERNPVSTPPPQNTWPRIIPEEPVPDVGDLHNDHAPSSGDNDTDQGDRRSDSDGENEDGGSPSPDDIPVSPRGGHEADEETPCPPHRTSARSSESVWSLGSPEPDYGHHHSPPTTKADTFAVSDDDDEWIPQAWAPRPRKSAPKKKAPNPKSSRR</sequence>
<feature type="domain" description="Helicase C-terminal" evidence="7">
    <location>
        <begin position="919"/>
        <end position="1080"/>
    </location>
</feature>
<keyword evidence="4" id="KW-0175">Coiled coil</keyword>
<feature type="compositionally biased region" description="Basic and acidic residues" evidence="5">
    <location>
        <begin position="737"/>
        <end position="749"/>
    </location>
</feature>
<accession>A0AAD6SZP1</accession>
<evidence type="ECO:0000259" key="6">
    <source>
        <dbReference type="PROSITE" id="PS51192"/>
    </source>
</evidence>
<dbReference type="GO" id="GO:0005634">
    <property type="term" value="C:nucleus"/>
    <property type="evidence" value="ECO:0007669"/>
    <property type="project" value="TreeGrafter"/>
</dbReference>
<dbReference type="InterPro" id="IPR049730">
    <property type="entry name" value="SNF2/RAD54-like_C"/>
</dbReference>
<keyword evidence="1" id="KW-0547">Nucleotide-binding</keyword>
<feature type="domain" description="Helicase ATP-binding" evidence="6">
    <location>
        <begin position="475"/>
        <end position="693"/>
    </location>
</feature>
<dbReference type="InterPro" id="IPR027417">
    <property type="entry name" value="P-loop_NTPase"/>
</dbReference>
<dbReference type="GO" id="GO:0005524">
    <property type="term" value="F:ATP binding"/>
    <property type="evidence" value="ECO:0007669"/>
    <property type="project" value="UniProtKB-KW"/>
</dbReference>
<gene>
    <name evidence="8" type="ORF">C8F04DRAFT_1257534</name>
</gene>
<dbReference type="Pfam" id="PF00271">
    <property type="entry name" value="Helicase_C"/>
    <property type="match status" value="1"/>
</dbReference>
<dbReference type="SMART" id="SM00490">
    <property type="entry name" value="HELICc"/>
    <property type="match status" value="1"/>
</dbReference>
<feature type="compositionally biased region" description="Basic residues" evidence="5">
    <location>
        <begin position="1090"/>
        <end position="1109"/>
    </location>
</feature>
<evidence type="ECO:0000256" key="5">
    <source>
        <dbReference type="SAM" id="MobiDB-lite"/>
    </source>
</evidence>
<evidence type="ECO:0000313" key="8">
    <source>
        <dbReference type="EMBL" id="KAJ7036991.1"/>
    </source>
</evidence>
<dbReference type="InterPro" id="IPR038718">
    <property type="entry name" value="SNF2-like_sf"/>
</dbReference>
<dbReference type="SUPFAM" id="SSF52540">
    <property type="entry name" value="P-loop containing nucleoside triphosphate hydrolases"/>
    <property type="match status" value="2"/>
</dbReference>
<feature type="compositionally biased region" description="Polar residues" evidence="5">
    <location>
        <begin position="1176"/>
        <end position="1185"/>
    </location>
</feature>
<dbReference type="CDD" id="cd18793">
    <property type="entry name" value="SF2_C_SNF"/>
    <property type="match status" value="1"/>
</dbReference>
<dbReference type="Pfam" id="PF00176">
    <property type="entry name" value="SNF2-rel_dom"/>
    <property type="match status" value="1"/>
</dbReference>
<dbReference type="SMART" id="SM00487">
    <property type="entry name" value="DEXDc"/>
    <property type="match status" value="1"/>
</dbReference>
<evidence type="ECO:0000313" key="9">
    <source>
        <dbReference type="Proteomes" id="UP001218188"/>
    </source>
</evidence>
<proteinExistence type="predicted"/>
<comment type="caution">
    <text evidence="8">The sequence shown here is derived from an EMBL/GenBank/DDBJ whole genome shotgun (WGS) entry which is preliminary data.</text>
</comment>
<feature type="compositionally biased region" description="Basic residues" evidence="5">
    <location>
        <begin position="1368"/>
        <end position="1386"/>
    </location>
</feature>
<feature type="compositionally biased region" description="Acidic residues" evidence="5">
    <location>
        <begin position="1071"/>
        <end position="1080"/>
    </location>
</feature>
<dbReference type="GO" id="GO:0006281">
    <property type="term" value="P:DNA repair"/>
    <property type="evidence" value="ECO:0007669"/>
    <property type="project" value="TreeGrafter"/>
</dbReference>
<dbReference type="PROSITE" id="PS51194">
    <property type="entry name" value="HELICASE_CTER"/>
    <property type="match status" value="1"/>
</dbReference>
<dbReference type="PANTHER" id="PTHR45626">
    <property type="entry name" value="TRANSCRIPTION TERMINATION FACTOR 2-RELATED"/>
    <property type="match status" value="1"/>
</dbReference>
<evidence type="ECO:0000256" key="4">
    <source>
        <dbReference type="SAM" id="Coils"/>
    </source>
</evidence>